<evidence type="ECO:0000259" key="1">
    <source>
        <dbReference type="SMART" id="SM00530"/>
    </source>
</evidence>
<dbReference type="CDD" id="cd00093">
    <property type="entry name" value="HTH_XRE"/>
    <property type="match status" value="1"/>
</dbReference>
<dbReference type="SUPFAM" id="SSF47413">
    <property type="entry name" value="lambda repressor-like DNA-binding domains"/>
    <property type="match status" value="1"/>
</dbReference>
<dbReference type="AlphaFoldDB" id="A0A3M8S889"/>
<dbReference type="GO" id="GO:0003677">
    <property type="term" value="F:DNA binding"/>
    <property type="evidence" value="ECO:0007669"/>
    <property type="project" value="InterPro"/>
</dbReference>
<dbReference type="Gene3D" id="1.10.260.40">
    <property type="entry name" value="lambda repressor-like DNA-binding domains"/>
    <property type="match status" value="1"/>
</dbReference>
<dbReference type="EMBL" id="RIZI01000063">
    <property type="protein sequence ID" value="RNF76715.1"/>
    <property type="molecule type" value="Genomic_DNA"/>
</dbReference>
<dbReference type="Gene3D" id="3.30.450.180">
    <property type="match status" value="1"/>
</dbReference>
<sequence>MTTSKPNLLGPFIRLHREKITPTQAGLTVHGRRRTPGLRREELAQLCAVSTTWITWIEQGRPVHVSAAMLNRMSEVLQLSAAERAYLFNLAGRQDPSAPAARTLPSHAVLQVVHALDTPAYVLDRYWNAVAWNKAASAHFAGWLDKDGDYRDRAPNLLEFMFKDPTAPSFVADWESRARRLVAEFRADVGKHLEDPALERMIGKLCASSRTFSDLWSSQDVVDREGGHRVFHHPVRGPCDFEQTTLIPATSVDLKLVILLPV</sequence>
<protein>
    <submittedName>
        <fullName evidence="2">XRE family transcriptional regulator</fullName>
    </submittedName>
</protein>
<dbReference type="OrthoDB" id="5346389at2"/>
<dbReference type="RefSeq" id="WP_123101293.1">
    <property type="nucleotide sequence ID" value="NZ_CP127527.1"/>
</dbReference>
<dbReference type="InterPro" id="IPR010982">
    <property type="entry name" value="Lambda_DNA-bd_dom_sf"/>
</dbReference>
<proteinExistence type="predicted"/>
<dbReference type="Pfam" id="PF17765">
    <property type="entry name" value="MLTR_LBD"/>
    <property type="match status" value="1"/>
</dbReference>
<dbReference type="PANTHER" id="PTHR35010:SF2">
    <property type="entry name" value="BLL4672 PROTEIN"/>
    <property type="match status" value="1"/>
</dbReference>
<accession>A0A3M8S889</accession>
<name>A0A3M8S889_9PROT</name>
<dbReference type="InterPro" id="IPR041413">
    <property type="entry name" value="MLTR_LBD"/>
</dbReference>
<dbReference type="SMART" id="SM00530">
    <property type="entry name" value="HTH_XRE"/>
    <property type="match status" value="1"/>
</dbReference>
<feature type="domain" description="HTH cro/C1-type" evidence="1">
    <location>
        <begin position="12"/>
        <end position="84"/>
    </location>
</feature>
<evidence type="ECO:0000313" key="2">
    <source>
        <dbReference type="EMBL" id="RNF76715.1"/>
    </source>
</evidence>
<dbReference type="InterPro" id="IPR001387">
    <property type="entry name" value="Cro/C1-type_HTH"/>
</dbReference>
<dbReference type="PANTHER" id="PTHR35010">
    <property type="entry name" value="BLL4672 PROTEIN-RELATED"/>
    <property type="match status" value="1"/>
</dbReference>
<dbReference type="Pfam" id="PF13560">
    <property type="entry name" value="HTH_31"/>
    <property type="match status" value="1"/>
</dbReference>
<organism evidence="2">
    <name type="scientific">Acidithiobacillus sulfuriphilus</name>
    <dbReference type="NCBI Taxonomy" id="1867749"/>
    <lineage>
        <taxon>Bacteria</taxon>
        <taxon>Pseudomonadati</taxon>
        <taxon>Pseudomonadota</taxon>
        <taxon>Acidithiobacillia</taxon>
        <taxon>Acidithiobacillales</taxon>
        <taxon>Acidithiobacillaceae</taxon>
        <taxon>Acidithiobacillus</taxon>
    </lineage>
</organism>
<reference evidence="2" key="1">
    <citation type="submission" date="2018-10" db="EMBL/GenBank/DDBJ databases">
        <title>Acidithiobacillus sulfuriphilus sp. nov.: an extremely acidophilic sulfur-oxidizing chemolithotroph isolated from a neutral pH environment.</title>
        <authorList>
            <person name="Falagan C."/>
            <person name="Moya-Beltran A."/>
            <person name="Quatrini R."/>
            <person name="Johnson D.B."/>
        </authorList>
    </citation>
    <scope>NUCLEOTIDE SEQUENCE [LARGE SCALE GENOMIC DNA]</scope>
    <source>
        <strain evidence="2">CJ-2</strain>
    </source>
</reference>
<gene>
    <name evidence="2" type="ORF">EC580_00690</name>
</gene>
<comment type="caution">
    <text evidence="2">The sequence shown here is derived from an EMBL/GenBank/DDBJ whole genome shotgun (WGS) entry which is preliminary data.</text>
</comment>